<evidence type="ECO:0000256" key="2">
    <source>
        <dbReference type="ARBA" id="ARBA00006677"/>
    </source>
</evidence>
<dbReference type="InterPro" id="IPR021151">
    <property type="entry name" value="GINS_A"/>
</dbReference>
<dbReference type="InParanoid" id="E4WVU7"/>
<organism evidence="8">
    <name type="scientific">Oikopleura dioica</name>
    <name type="common">Tunicate</name>
    <dbReference type="NCBI Taxonomy" id="34765"/>
    <lineage>
        <taxon>Eukaryota</taxon>
        <taxon>Metazoa</taxon>
        <taxon>Chordata</taxon>
        <taxon>Tunicata</taxon>
        <taxon>Appendicularia</taxon>
        <taxon>Copelata</taxon>
        <taxon>Oikopleuridae</taxon>
        <taxon>Oikopleura</taxon>
    </lineage>
</organism>
<dbReference type="SUPFAM" id="SSF158573">
    <property type="entry name" value="GINS helical bundle-like"/>
    <property type="match status" value="1"/>
</dbReference>
<dbReference type="PANTHER" id="PTHR12914:SF2">
    <property type="entry name" value="DNA REPLICATION COMPLEX GINS PROTEIN PSF1"/>
    <property type="match status" value="1"/>
</dbReference>
<sequence length="208" mass="23635">MSGELAAELIRDLARAKDSLPAYDDTSVREIVDESIALSNKNREDISSTAMSQLIQDSADLNDVTPKERSMYTNVCLRAAGIERNKRCLVAYHMKRLEKIREIRWQGGPVIPDHLRTNLSASERTYSHKYNRALAKLMRGSGDLDFTQIQTPPKSLYVEVTCVEDVGDVELENGDRITLEKNSRYFLPRANVEPLVRQGLLKEIQRQV</sequence>
<reference evidence="8" key="1">
    <citation type="journal article" date="2010" name="Science">
        <title>Plasticity of animal genome architecture unmasked by rapid evolution of a pelagic tunicate.</title>
        <authorList>
            <person name="Denoeud F."/>
            <person name="Henriet S."/>
            <person name="Mungpakdee S."/>
            <person name="Aury J.M."/>
            <person name="Da Silva C."/>
            <person name="Brinkmann H."/>
            <person name="Mikhaleva J."/>
            <person name="Olsen L.C."/>
            <person name="Jubin C."/>
            <person name="Canestro C."/>
            <person name="Bouquet J.M."/>
            <person name="Danks G."/>
            <person name="Poulain J."/>
            <person name="Campsteijn C."/>
            <person name="Adamski M."/>
            <person name="Cross I."/>
            <person name="Yadetie F."/>
            <person name="Muffato M."/>
            <person name="Louis A."/>
            <person name="Butcher S."/>
            <person name="Tsagkogeorga G."/>
            <person name="Konrad A."/>
            <person name="Singh S."/>
            <person name="Jensen M.F."/>
            <person name="Cong E.H."/>
            <person name="Eikeseth-Otteraa H."/>
            <person name="Noel B."/>
            <person name="Anthouard V."/>
            <person name="Porcel B.M."/>
            <person name="Kachouri-Lafond R."/>
            <person name="Nishino A."/>
            <person name="Ugolini M."/>
            <person name="Chourrout P."/>
            <person name="Nishida H."/>
            <person name="Aasland R."/>
            <person name="Huzurbazar S."/>
            <person name="Westhof E."/>
            <person name="Delsuc F."/>
            <person name="Lehrach H."/>
            <person name="Reinhardt R."/>
            <person name="Weissenbach J."/>
            <person name="Roy S.W."/>
            <person name="Artiguenave F."/>
            <person name="Postlethwait J.H."/>
            <person name="Manak J.R."/>
            <person name="Thompson E.M."/>
            <person name="Jaillon O."/>
            <person name="Du Pasquier L."/>
            <person name="Boudinot P."/>
            <person name="Liberles D.A."/>
            <person name="Volff J.N."/>
            <person name="Philippe H."/>
            <person name="Lenhard B."/>
            <person name="Roest Crollius H."/>
            <person name="Wincker P."/>
            <person name="Chourrout D."/>
        </authorList>
    </citation>
    <scope>NUCLEOTIDE SEQUENCE [LARGE SCALE GENOMIC DNA]</scope>
</reference>
<dbReference type="GO" id="GO:1902983">
    <property type="term" value="P:DNA strand elongation involved in mitotic DNA replication"/>
    <property type="evidence" value="ECO:0007669"/>
    <property type="project" value="TreeGrafter"/>
</dbReference>
<feature type="domain" description="GINS subunit" evidence="6">
    <location>
        <begin position="72"/>
        <end position="140"/>
    </location>
</feature>
<comment type="subcellular location">
    <subcellularLocation>
        <location evidence="1 5">Nucleus</location>
    </subcellularLocation>
</comment>
<accession>E4WVU7</accession>
<dbReference type="InterPro" id="IPR056783">
    <property type="entry name" value="PSF1_C"/>
</dbReference>
<proteinExistence type="inferred from homology"/>
<dbReference type="EMBL" id="FN653017">
    <property type="protein sequence ID" value="CBY21250.1"/>
    <property type="molecule type" value="Genomic_DNA"/>
</dbReference>
<keyword evidence="3 5" id="KW-0235">DNA replication</keyword>
<gene>
    <name evidence="8" type="ORF">GSOID_T00009005001</name>
    <name evidence="9" type="ORF">GSOID_T00021951001</name>
</gene>
<evidence type="ECO:0000256" key="1">
    <source>
        <dbReference type="ARBA" id="ARBA00004123"/>
    </source>
</evidence>
<dbReference type="PANTHER" id="PTHR12914">
    <property type="entry name" value="PARTNER OF SLD5"/>
    <property type="match status" value="1"/>
</dbReference>
<dbReference type="InterPro" id="IPR005339">
    <property type="entry name" value="GINS_Psf1"/>
</dbReference>
<evidence type="ECO:0000313" key="9">
    <source>
        <dbReference type="EMBL" id="CBY33975.1"/>
    </source>
</evidence>
<dbReference type="EMBL" id="FN654464">
    <property type="protein sequence ID" value="CBY33975.1"/>
    <property type="molecule type" value="Genomic_DNA"/>
</dbReference>
<comment type="subunit">
    <text evidence="5">Component of the GINS complex.</text>
</comment>
<evidence type="ECO:0000259" key="7">
    <source>
        <dbReference type="Pfam" id="PF24997"/>
    </source>
</evidence>
<comment type="similarity">
    <text evidence="2 5">Belongs to the GINS1/PSF1 family.</text>
</comment>
<dbReference type="Proteomes" id="UP000011014">
    <property type="component" value="Unassembled WGS sequence"/>
</dbReference>
<evidence type="ECO:0000313" key="8">
    <source>
        <dbReference type="EMBL" id="CBY21250.1"/>
    </source>
</evidence>
<dbReference type="GO" id="GO:0000811">
    <property type="term" value="C:GINS complex"/>
    <property type="evidence" value="ECO:0007669"/>
    <property type="project" value="UniProtKB-UniRule"/>
</dbReference>
<dbReference type="Pfam" id="PF24997">
    <property type="entry name" value="PSF1_C"/>
    <property type="match status" value="1"/>
</dbReference>
<protein>
    <recommendedName>
        <fullName evidence="5">DNA replication complex GINS protein PSF1</fullName>
    </recommendedName>
</protein>
<dbReference type="CDD" id="cd21696">
    <property type="entry name" value="GINS_B_Psf1"/>
    <property type="match status" value="1"/>
</dbReference>
<dbReference type="CDD" id="cd11710">
    <property type="entry name" value="GINS_A_psf1"/>
    <property type="match status" value="1"/>
</dbReference>
<dbReference type="Gene3D" id="1.20.58.1030">
    <property type="match status" value="1"/>
</dbReference>
<keyword evidence="4 5" id="KW-0539">Nucleus</keyword>
<dbReference type="AlphaFoldDB" id="E4WVU7"/>
<feature type="domain" description="DNA replication complex GINS protein PSF1 C-terminal" evidence="7">
    <location>
        <begin position="154"/>
        <end position="204"/>
    </location>
</feature>
<keyword evidence="10" id="KW-1185">Reference proteome</keyword>
<dbReference type="Pfam" id="PF05916">
    <property type="entry name" value="Sld5"/>
    <property type="match status" value="1"/>
</dbReference>
<name>E4WVU7_OIKDI</name>
<evidence type="ECO:0000256" key="5">
    <source>
        <dbReference type="RuleBase" id="RU368085"/>
    </source>
</evidence>
<dbReference type="InterPro" id="IPR036224">
    <property type="entry name" value="GINS_bundle-like_dom_sf"/>
</dbReference>
<dbReference type="Proteomes" id="UP000001307">
    <property type="component" value="Unassembled WGS sequence"/>
</dbReference>
<dbReference type="OrthoDB" id="10252587at2759"/>
<dbReference type="FunCoup" id="E4WVU7">
    <property type="interactions" value="162"/>
</dbReference>
<evidence type="ECO:0000256" key="3">
    <source>
        <dbReference type="ARBA" id="ARBA00022705"/>
    </source>
</evidence>
<evidence type="ECO:0000259" key="6">
    <source>
        <dbReference type="Pfam" id="PF05916"/>
    </source>
</evidence>
<evidence type="ECO:0000313" key="10">
    <source>
        <dbReference type="Proteomes" id="UP000001307"/>
    </source>
</evidence>
<comment type="function">
    <text evidence="5">Required for correct functioning of the GINS complex, a complex that plays an essential role in the initiation of DNA replication, and progression of DNA replication forks. GINS complex seems to bind preferentially to single-stranded DNA.</text>
</comment>
<evidence type="ECO:0000256" key="4">
    <source>
        <dbReference type="ARBA" id="ARBA00023242"/>
    </source>
</evidence>